<proteinExistence type="predicted"/>
<accession>A0A9X4D4X3</accession>
<reference evidence="1" key="1">
    <citation type="submission" date="2022-07" db="EMBL/GenBank/DDBJ databases">
        <title>Multi-strain Analysis of Pseudomonas putida Reveals Metabolic and Genetic Diversity.</title>
        <authorList>
            <person name="Monk J.M."/>
        </authorList>
    </citation>
    <scope>NUCLEOTIDE SEQUENCE</scope>
    <source>
        <strain evidence="1">17514</strain>
    </source>
</reference>
<name>A0A9X4D4X3_9PSED</name>
<dbReference type="AlphaFoldDB" id="A0A9X4D4X3"/>
<comment type="caution">
    <text evidence="1">The sequence shown here is derived from an EMBL/GenBank/DDBJ whole genome shotgun (WGS) entry which is preliminary data.</text>
</comment>
<sequence length="51" mass="5878">MEMNQAEHDNRRCGKAAKVKEKDLLLKARTGTKQVLLEQLVWAGIEDRARQ</sequence>
<gene>
    <name evidence="1" type="ORF">NP533_27175</name>
</gene>
<evidence type="ECO:0000313" key="2">
    <source>
        <dbReference type="Proteomes" id="UP001150678"/>
    </source>
</evidence>
<organism evidence="1 2">
    <name type="scientific">Pseudomonas asiatica</name>
    <dbReference type="NCBI Taxonomy" id="2219225"/>
    <lineage>
        <taxon>Bacteria</taxon>
        <taxon>Pseudomonadati</taxon>
        <taxon>Pseudomonadota</taxon>
        <taxon>Gammaproteobacteria</taxon>
        <taxon>Pseudomonadales</taxon>
        <taxon>Pseudomonadaceae</taxon>
        <taxon>Pseudomonas</taxon>
    </lineage>
</organism>
<protein>
    <submittedName>
        <fullName evidence="1">Uncharacterized protein</fullName>
    </submittedName>
</protein>
<dbReference type="EMBL" id="JANIAN010000062">
    <property type="protein sequence ID" value="MDD2109874.1"/>
    <property type="molecule type" value="Genomic_DNA"/>
</dbReference>
<evidence type="ECO:0000313" key="1">
    <source>
        <dbReference type="EMBL" id="MDD2109874.1"/>
    </source>
</evidence>
<dbReference type="RefSeq" id="WP_249352812.1">
    <property type="nucleotide sequence ID" value="NZ_JANIAN010000062.1"/>
</dbReference>
<dbReference type="Proteomes" id="UP001150678">
    <property type="component" value="Unassembled WGS sequence"/>
</dbReference>